<name>A0A7J4IYA0_9ARCH</name>
<evidence type="ECO:0000256" key="1">
    <source>
        <dbReference type="SAM" id="MobiDB-lite"/>
    </source>
</evidence>
<dbReference type="Proteomes" id="UP000565078">
    <property type="component" value="Unassembled WGS sequence"/>
</dbReference>
<keyword evidence="2" id="KW-0472">Membrane</keyword>
<dbReference type="AlphaFoldDB" id="A0A7J4IYA0"/>
<organism evidence="3 4">
    <name type="scientific">Candidatus Iainarchaeum sp</name>
    <dbReference type="NCBI Taxonomy" id="3101447"/>
    <lineage>
        <taxon>Archaea</taxon>
        <taxon>Candidatus Iainarchaeota</taxon>
        <taxon>Candidatus Iainarchaeia</taxon>
        <taxon>Candidatus Iainarchaeales</taxon>
        <taxon>Candidatus Iainarchaeaceae</taxon>
        <taxon>Candidatus Iainarchaeum</taxon>
    </lineage>
</organism>
<sequence>MDRDKVIAIVLVVGFAFLIIALFGVAAITGYVLFFTSPEPAQAASGANDQPAWKPPVTGNVGIQSANADGQTDESQSDDLGNEEEEEPAPVCGNSIKESGEACDANSDCSSTQVCNNSCQCVDKPVERAKVEGLQIEKIVSYWCAPDFNGKKGLAAKILRFKNTGTADFTYNGEVQISAETGDTRDSVVTNSAFRFTVKAGKTLDIYGTNLARSSAPFIFLGATPTKTKLTVDFGPTKYIEYEYTLRANDFASVGCL</sequence>
<gene>
    <name evidence="3" type="ORF">HA254_06980</name>
</gene>
<accession>A0A7J4IYA0</accession>
<evidence type="ECO:0000256" key="2">
    <source>
        <dbReference type="SAM" id="Phobius"/>
    </source>
</evidence>
<evidence type="ECO:0000313" key="4">
    <source>
        <dbReference type="Proteomes" id="UP000565078"/>
    </source>
</evidence>
<evidence type="ECO:0000313" key="3">
    <source>
        <dbReference type="EMBL" id="HIH10378.1"/>
    </source>
</evidence>
<feature type="compositionally biased region" description="Polar residues" evidence="1">
    <location>
        <begin position="61"/>
        <end position="70"/>
    </location>
</feature>
<comment type="caution">
    <text evidence="3">The sequence shown here is derived from an EMBL/GenBank/DDBJ whole genome shotgun (WGS) entry which is preliminary data.</text>
</comment>
<feature type="region of interest" description="Disordered" evidence="1">
    <location>
        <begin position="44"/>
        <end position="93"/>
    </location>
</feature>
<feature type="transmembrane region" description="Helical" evidence="2">
    <location>
        <begin position="7"/>
        <end position="34"/>
    </location>
</feature>
<dbReference type="EMBL" id="DUGC01000112">
    <property type="protein sequence ID" value="HIH10378.1"/>
    <property type="molecule type" value="Genomic_DNA"/>
</dbReference>
<keyword evidence="2" id="KW-1133">Transmembrane helix</keyword>
<feature type="compositionally biased region" description="Acidic residues" evidence="1">
    <location>
        <begin position="71"/>
        <end position="88"/>
    </location>
</feature>
<keyword evidence="2" id="KW-0812">Transmembrane</keyword>
<proteinExistence type="predicted"/>
<reference evidence="4" key="1">
    <citation type="journal article" date="2020" name="bioRxiv">
        <title>A rank-normalized archaeal taxonomy based on genome phylogeny resolves widespread incomplete and uneven classifications.</title>
        <authorList>
            <person name="Rinke C."/>
            <person name="Chuvochina M."/>
            <person name="Mussig A.J."/>
            <person name="Chaumeil P.-A."/>
            <person name="Waite D.W."/>
            <person name="Whitman W.B."/>
            <person name="Parks D.H."/>
            <person name="Hugenholtz P."/>
        </authorList>
    </citation>
    <scope>NUCLEOTIDE SEQUENCE [LARGE SCALE GENOMIC DNA]</scope>
</reference>
<protein>
    <submittedName>
        <fullName evidence="3">Uncharacterized protein</fullName>
    </submittedName>
</protein>